<sequence>MAYQSNALAGNIQGSLSGTATPDWPRWKDGRPPCPLICFGYGGRVAMMTPKAITTGAQPTYAGAIELHSLSHIPSLLSDRQRVAGFAVPAGQVDPDRAAVERFPSALSPGAGKDRLARFVSDRMDLCMEEEPHCKRPDLLRTIWGVLRVLVKNQGTLISEPTAKSSSDPEKELVELLVPEAEKGSWVGGMGSSGLLLPGPDDYRLQAVAAEVQQLLVTGKRRQALRVATEGHLWSVAVVLAHGIGPGAVSETVTAMATSSLHAGSPLRTLMLMMGGSPDALEHAGPNKGKAVVNSSASQEASQVGLMGVGAPPGLATFTPSSDPFLGDWRSNLLVLATNKVKGSREAIAKLGDRLWDEWREVESAQLCYLVAGILPQPLDAASGCRLTLVGADHRSDPRLYASVEAIQRTEVYEWAFSVAHPHHRMVDFQPYKLVYAMMLAEYGKVAEAMSYCDSVLECLRSLGKLPQSMMVCHSVARELRDRLEKHAQAFNISVYKGGSLFSSIGRALDKGIHKLIGLGDSNDQTSHEGVSKTSSLSGDAGRAPSESAAFRRAPSHASLEGSRSAQEGWFSRARGPASVPLPNNGAAAYGPVAPGTPPPPDRSSSTKNRQGGGSREDGGQASSTGRQAKGNDKGWFGMVTNMWGRPAGKAAQTAAPADEGKFYYDKENKRWVLEGEEAATPQSSVAPPPTSLNWGTPPQPGTQSPSPHPSAGLPSAGRAHARDRSLMSRYVDTFGSSASGPTAPSPMLTPPMAKLPKTPNLLLPGGGSASMPNLVGMQAQSQTSGASQVVATNEKGVKRGLLSPGQGSNGLGSNGLGGEGQGHAQAPCTYSSLIENAGNVGAKRNGPCSQGSGVGMDTGLDLLVNQSPPVRWSCAGERAGPGTAPGPLASEEFREIEL</sequence>
<dbReference type="Gene3D" id="1.25.40.1030">
    <property type="match status" value="1"/>
</dbReference>
<feature type="compositionally biased region" description="Gly residues" evidence="6">
    <location>
        <begin position="808"/>
        <end position="822"/>
    </location>
</feature>
<dbReference type="Proteomes" id="UP000708148">
    <property type="component" value="Unassembled WGS sequence"/>
</dbReference>
<dbReference type="InterPro" id="IPR024298">
    <property type="entry name" value="Sec16_Sec23-bd"/>
</dbReference>
<dbReference type="CDD" id="cd09233">
    <property type="entry name" value="ACE1-Sec16-like"/>
    <property type="match status" value="1"/>
</dbReference>
<evidence type="ECO:0000256" key="5">
    <source>
        <dbReference type="ARBA" id="ARBA00022892"/>
    </source>
</evidence>
<comment type="similarity">
    <text evidence="2">Belongs to the SEC16 family.</text>
</comment>
<keyword evidence="3" id="KW-0813">Transport</keyword>
<dbReference type="GO" id="GO:0012507">
    <property type="term" value="C:ER to Golgi transport vesicle membrane"/>
    <property type="evidence" value="ECO:0007669"/>
    <property type="project" value="TreeGrafter"/>
</dbReference>
<evidence type="ECO:0000313" key="9">
    <source>
        <dbReference type="Proteomes" id="UP000708148"/>
    </source>
</evidence>
<keyword evidence="5" id="KW-0931">ER-Golgi transport</keyword>
<keyword evidence="9" id="KW-1185">Reference proteome</keyword>
<dbReference type="PANTHER" id="PTHR13402:SF6">
    <property type="entry name" value="SECRETORY 16, ISOFORM I"/>
    <property type="match status" value="1"/>
</dbReference>
<feature type="domain" description="Sec16 Sec23-binding" evidence="7">
    <location>
        <begin position="212"/>
        <end position="518"/>
    </location>
</feature>
<dbReference type="GO" id="GO:0070973">
    <property type="term" value="P:protein localization to endoplasmic reticulum exit site"/>
    <property type="evidence" value="ECO:0007669"/>
    <property type="project" value="TreeGrafter"/>
</dbReference>
<evidence type="ECO:0000256" key="2">
    <source>
        <dbReference type="ARBA" id="ARBA00005927"/>
    </source>
</evidence>
<comment type="caution">
    <text evidence="8">The sequence shown here is derived from an EMBL/GenBank/DDBJ whole genome shotgun (WGS) entry which is preliminary data.</text>
</comment>
<evidence type="ECO:0000313" key="8">
    <source>
        <dbReference type="EMBL" id="CAD7702119.1"/>
    </source>
</evidence>
<keyword evidence="4" id="KW-0256">Endoplasmic reticulum</keyword>
<evidence type="ECO:0000256" key="6">
    <source>
        <dbReference type="SAM" id="MobiDB-lite"/>
    </source>
</evidence>
<feature type="region of interest" description="Disordered" evidence="6">
    <location>
        <begin position="799"/>
        <end position="825"/>
    </location>
</feature>
<proteinExistence type="inferred from homology"/>
<organism evidence="8 9">
    <name type="scientific">Ostreobium quekettii</name>
    <dbReference type="NCBI Taxonomy" id="121088"/>
    <lineage>
        <taxon>Eukaryota</taxon>
        <taxon>Viridiplantae</taxon>
        <taxon>Chlorophyta</taxon>
        <taxon>core chlorophytes</taxon>
        <taxon>Ulvophyceae</taxon>
        <taxon>TCBD clade</taxon>
        <taxon>Bryopsidales</taxon>
        <taxon>Ostreobineae</taxon>
        <taxon>Ostreobiaceae</taxon>
        <taxon>Ostreobium</taxon>
    </lineage>
</organism>
<feature type="region of interest" description="Disordered" evidence="6">
    <location>
        <begin position="520"/>
        <end position="641"/>
    </location>
</feature>
<reference evidence="8" key="1">
    <citation type="submission" date="2020-12" db="EMBL/GenBank/DDBJ databases">
        <authorList>
            <person name="Iha C."/>
        </authorList>
    </citation>
    <scope>NUCLEOTIDE SEQUENCE</scope>
</reference>
<protein>
    <recommendedName>
        <fullName evidence="7">Sec16 Sec23-binding domain-containing protein</fullName>
    </recommendedName>
</protein>
<comment type="subcellular location">
    <subcellularLocation>
        <location evidence="1">Endoplasmic reticulum</location>
    </subcellularLocation>
</comment>
<evidence type="ECO:0000256" key="3">
    <source>
        <dbReference type="ARBA" id="ARBA00022448"/>
    </source>
</evidence>
<dbReference type="GO" id="GO:0016192">
    <property type="term" value="P:vesicle-mediated transport"/>
    <property type="evidence" value="ECO:0007669"/>
    <property type="project" value="UniProtKB-KW"/>
</dbReference>
<dbReference type="GO" id="GO:0070971">
    <property type="term" value="C:endoplasmic reticulum exit site"/>
    <property type="evidence" value="ECO:0007669"/>
    <property type="project" value="TreeGrafter"/>
</dbReference>
<accession>A0A8S1J376</accession>
<feature type="compositionally biased region" description="Low complexity" evidence="6">
    <location>
        <begin position="583"/>
        <end position="594"/>
    </location>
</feature>
<dbReference type="OrthoDB" id="8918678at2759"/>
<dbReference type="AlphaFoldDB" id="A0A8S1J376"/>
<evidence type="ECO:0000259" key="7">
    <source>
        <dbReference type="Pfam" id="PF12931"/>
    </source>
</evidence>
<dbReference type="EMBL" id="CAJHUC010001714">
    <property type="protein sequence ID" value="CAD7702119.1"/>
    <property type="molecule type" value="Genomic_DNA"/>
</dbReference>
<dbReference type="Pfam" id="PF12931">
    <property type="entry name" value="TPR_Sec16"/>
    <property type="match status" value="1"/>
</dbReference>
<name>A0A8S1J376_9CHLO</name>
<gene>
    <name evidence="8" type="ORF">OSTQU699_LOCUS7476</name>
</gene>
<feature type="region of interest" description="Disordered" evidence="6">
    <location>
        <begin position="677"/>
        <end position="722"/>
    </location>
</feature>
<dbReference type="GO" id="GO:0007030">
    <property type="term" value="P:Golgi organization"/>
    <property type="evidence" value="ECO:0007669"/>
    <property type="project" value="TreeGrafter"/>
</dbReference>
<evidence type="ECO:0000256" key="4">
    <source>
        <dbReference type="ARBA" id="ARBA00022824"/>
    </source>
</evidence>
<dbReference type="PANTHER" id="PTHR13402">
    <property type="entry name" value="RGPR-RELATED"/>
    <property type="match status" value="1"/>
</dbReference>
<evidence type="ECO:0000256" key="1">
    <source>
        <dbReference type="ARBA" id="ARBA00004240"/>
    </source>
</evidence>
<feature type="region of interest" description="Disordered" evidence="6">
    <location>
        <begin position="873"/>
        <end position="899"/>
    </location>
</feature>